<dbReference type="EMBL" id="SHKP01000005">
    <property type="protein sequence ID" value="RZU00948.1"/>
    <property type="molecule type" value="Genomic_DNA"/>
</dbReference>
<dbReference type="InterPro" id="IPR051814">
    <property type="entry name" value="NAD(P)H-dep_FMN_reductase"/>
</dbReference>
<evidence type="ECO:0000256" key="4">
    <source>
        <dbReference type="ARBA" id="ARBA00023002"/>
    </source>
</evidence>
<dbReference type="NCBIfam" id="TIGR03567">
    <property type="entry name" value="FMN_reduc_SsuE"/>
    <property type="match status" value="1"/>
</dbReference>
<evidence type="ECO:0000256" key="2">
    <source>
        <dbReference type="ARBA" id="ARBA00022630"/>
    </source>
</evidence>
<dbReference type="GO" id="GO:0046306">
    <property type="term" value="P:alkanesulfonate catabolic process"/>
    <property type="evidence" value="ECO:0007669"/>
    <property type="project" value="InterPro"/>
</dbReference>
<keyword evidence="4" id="KW-0560">Oxidoreductase</keyword>
<keyword evidence="7" id="KW-1185">Reference proteome</keyword>
<name>A0A4Q7VWW7_9BURK</name>
<dbReference type="Proteomes" id="UP000293671">
    <property type="component" value="Unassembled WGS sequence"/>
</dbReference>
<evidence type="ECO:0000259" key="5">
    <source>
        <dbReference type="Pfam" id="PF03358"/>
    </source>
</evidence>
<proteinExistence type="inferred from homology"/>
<dbReference type="PANTHER" id="PTHR43408">
    <property type="entry name" value="FMN REDUCTASE (NADPH)"/>
    <property type="match status" value="1"/>
</dbReference>
<dbReference type="Gene3D" id="3.40.50.360">
    <property type="match status" value="1"/>
</dbReference>
<evidence type="ECO:0000256" key="3">
    <source>
        <dbReference type="ARBA" id="ARBA00022643"/>
    </source>
</evidence>
<reference evidence="6 7" key="1">
    <citation type="submission" date="2019-02" db="EMBL/GenBank/DDBJ databases">
        <title>Genomic Encyclopedia of Type Strains, Phase IV (KMG-IV): sequencing the most valuable type-strain genomes for metagenomic binning, comparative biology and taxonomic classification.</title>
        <authorList>
            <person name="Goeker M."/>
        </authorList>
    </citation>
    <scope>NUCLEOTIDE SEQUENCE [LARGE SCALE GENOMIC DNA]</scope>
    <source>
        <strain evidence="6 7">DSM 19570</strain>
    </source>
</reference>
<comment type="caution">
    <text evidence="6">The sequence shown here is derived from an EMBL/GenBank/DDBJ whole genome shotgun (WGS) entry which is preliminary data.</text>
</comment>
<dbReference type="GO" id="GO:0008752">
    <property type="term" value="F:FMN reductase [NAD(P)H] activity"/>
    <property type="evidence" value="ECO:0007669"/>
    <property type="project" value="InterPro"/>
</dbReference>
<protein>
    <submittedName>
        <fullName evidence="6">FMN reductase</fullName>
    </submittedName>
</protein>
<keyword evidence="3" id="KW-0288">FMN</keyword>
<dbReference type="InterPro" id="IPR005025">
    <property type="entry name" value="FMN_Rdtase-like_dom"/>
</dbReference>
<sequence>MLAILGSPSSTSRSEALARGVTEALALHEPQWLRLRELPAQALLHADASAPALQAALASVHAASVVLVATPIYKAAYSGLLKTFLDLLPPDALRDKTVLPLATGGSAAHLLAVDYALKPVLAALGARDILDAIYATDAQLLRAADGSYRVDADIRARSERAAATVAQRLPVWRTATPRITVAEIAAQAEPALALRCPA</sequence>
<feature type="domain" description="NADPH-dependent FMN reductase-like" evidence="5">
    <location>
        <begin position="2"/>
        <end position="136"/>
    </location>
</feature>
<keyword evidence="2" id="KW-0285">Flavoprotein</keyword>
<organism evidence="6 7">
    <name type="scientific">Rivibacter subsaxonicus</name>
    <dbReference type="NCBI Taxonomy" id="457575"/>
    <lineage>
        <taxon>Bacteria</taxon>
        <taxon>Pseudomonadati</taxon>
        <taxon>Pseudomonadota</taxon>
        <taxon>Betaproteobacteria</taxon>
        <taxon>Burkholderiales</taxon>
        <taxon>Rivibacter</taxon>
    </lineage>
</organism>
<evidence type="ECO:0000256" key="1">
    <source>
        <dbReference type="ARBA" id="ARBA00005990"/>
    </source>
</evidence>
<dbReference type="PANTHER" id="PTHR43408:SF1">
    <property type="entry name" value="FMN REDUCTASE (NADPH)"/>
    <property type="match status" value="1"/>
</dbReference>
<comment type="similarity">
    <text evidence="1">Belongs to the SsuE family.</text>
</comment>
<dbReference type="Pfam" id="PF03358">
    <property type="entry name" value="FMN_red"/>
    <property type="match status" value="1"/>
</dbReference>
<dbReference type="InterPro" id="IPR029039">
    <property type="entry name" value="Flavoprotein-like_sf"/>
</dbReference>
<dbReference type="AlphaFoldDB" id="A0A4Q7VWW7"/>
<evidence type="ECO:0000313" key="7">
    <source>
        <dbReference type="Proteomes" id="UP000293671"/>
    </source>
</evidence>
<dbReference type="InterPro" id="IPR020048">
    <property type="entry name" value="NADPH-dep_FMN_reduc_SsuE"/>
</dbReference>
<evidence type="ECO:0000313" key="6">
    <source>
        <dbReference type="EMBL" id="RZU00948.1"/>
    </source>
</evidence>
<gene>
    <name evidence="6" type="ORF">EV670_1661</name>
</gene>
<accession>A0A4Q7VWW7</accession>
<dbReference type="SUPFAM" id="SSF52218">
    <property type="entry name" value="Flavoproteins"/>
    <property type="match status" value="1"/>
</dbReference>